<dbReference type="Proteomes" id="UP001190700">
    <property type="component" value="Unassembled WGS sequence"/>
</dbReference>
<comment type="caution">
    <text evidence="1">The sequence shown here is derived from an EMBL/GenBank/DDBJ whole genome shotgun (WGS) entry which is preliminary data.</text>
</comment>
<dbReference type="AlphaFoldDB" id="A0AAE0LLF5"/>
<reference evidence="1 2" key="1">
    <citation type="journal article" date="2015" name="Genome Biol. Evol.">
        <title>Comparative Genomics of a Bacterivorous Green Alga Reveals Evolutionary Causalities and Consequences of Phago-Mixotrophic Mode of Nutrition.</title>
        <authorList>
            <person name="Burns J.A."/>
            <person name="Paasch A."/>
            <person name="Narechania A."/>
            <person name="Kim E."/>
        </authorList>
    </citation>
    <scope>NUCLEOTIDE SEQUENCE [LARGE SCALE GENOMIC DNA]</scope>
    <source>
        <strain evidence="1 2">PLY_AMNH</strain>
    </source>
</reference>
<evidence type="ECO:0000313" key="2">
    <source>
        <dbReference type="Proteomes" id="UP001190700"/>
    </source>
</evidence>
<evidence type="ECO:0000313" key="1">
    <source>
        <dbReference type="EMBL" id="KAK3289741.1"/>
    </source>
</evidence>
<keyword evidence="2" id="KW-1185">Reference proteome</keyword>
<proteinExistence type="predicted"/>
<name>A0AAE0LLF5_9CHLO</name>
<organism evidence="1 2">
    <name type="scientific">Cymbomonas tetramitiformis</name>
    <dbReference type="NCBI Taxonomy" id="36881"/>
    <lineage>
        <taxon>Eukaryota</taxon>
        <taxon>Viridiplantae</taxon>
        <taxon>Chlorophyta</taxon>
        <taxon>Pyramimonadophyceae</taxon>
        <taxon>Pyramimonadales</taxon>
        <taxon>Pyramimonadaceae</taxon>
        <taxon>Cymbomonas</taxon>
    </lineage>
</organism>
<accession>A0AAE0LLF5</accession>
<dbReference type="EMBL" id="LGRX02000048">
    <property type="protein sequence ID" value="KAK3289741.1"/>
    <property type="molecule type" value="Genomic_DNA"/>
</dbReference>
<sequence length="166" mass="18730">MVSGRLHAMTRAAIDRLSRAELLPVDAQVMVGDSETLTRTAVDVLCVSKRDPQKAVLIEVKCGFDRYLSSSSGKMRFELEAVDNSPRNQHHLQLAVTRELYARAYPLLEVPTGAVLWIDNDNNTRAENIKLWATANVDAVLRRMKHRIRRSCRSAASRRERTTTNA</sequence>
<gene>
    <name evidence="1" type="ORF">CYMTET_2870</name>
</gene>
<protein>
    <submittedName>
        <fullName evidence="1">Uncharacterized protein</fullName>
    </submittedName>
</protein>